<comment type="caution">
    <text evidence="5">The sequence shown here is derived from an EMBL/GenBank/DDBJ whole genome shotgun (WGS) entry which is preliminary data.</text>
</comment>
<dbReference type="GO" id="GO:0004563">
    <property type="term" value="F:beta-N-acetylhexosaminidase activity"/>
    <property type="evidence" value="ECO:0007669"/>
    <property type="project" value="InterPro"/>
</dbReference>
<dbReference type="Gene3D" id="3.30.379.10">
    <property type="entry name" value="Chitobiase/beta-hexosaminidase domain 2-like"/>
    <property type="match status" value="1"/>
</dbReference>
<accession>A0A4R9C1J8</accession>
<dbReference type="EMBL" id="SCFR01000009">
    <property type="protein sequence ID" value="TFF66534.1"/>
    <property type="molecule type" value="Genomic_DNA"/>
</dbReference>
<sequence>MRINTKKLNEKLLTFTYPQEIKSINSETFYIKNIIYSGEIRNVYNIFYENIKEFFINDGKVFILELNFNENLNFSEQGYKLIVKENKILVEYKNEIGLIYALMKLNNIIKINKSLFEFEIIDYPRLSERRILLDIGRKYFTKDWILNLIYEMSKLKLNTLMLHFSENRGFRIESEFDPSIVSKDGFLTKKDIREIIDYAKNKNISIIPSLDTPGHVEHILKIHPELGQIDINGKNSKYSFDITRKSVLEYIKNLYLEFMELFNNSKYFHIGFDEYMDFKSEQFKNKYQKILEENSKINGFSSWTDSINLYLNEISKLMIENNFIPRIWNDCLHYGENTSNIFSNKLENRIGVDYWCNIPWDDNVVNISYLLDKGYNEIYNSNSSFFYYVLREEMPKDGRKQNSWDYFNQYQRIYNIWSPGVFFGENIDNEDKRIKGASISIWCDNQNLVSQDIIFEDIKKELRAFAAKTWNYKINENIDIEKYFENLRIIE</sequence>
<dbReference type="SUPFAM" id="SSF55545">
    <property type="entry name" value="beta-N-acetylhexosaminidase-like domain"/>
    <property type="match status" value="1"/>
</dbReference>
<gene>
    <name evidence="5" type="ORF">EQF91_03525</name>
</gene>
<keyword evidence="2" id="KW-0378">Hydrolase</keyword>
<comment type="similarity">
    <text evidence="1">Belongs to the glycosyl hydrolase 20 family.</text>
</comment>
<dbReference type="GO" id="GO:0005975">
    <property type="term" value="P:carbohydrate metabolic process"/>
    <property type="evidence" value="ECO:0007669"/>
    <property type="project" value="InterPro"/>
</dbReference>
<dbReference type="PANTHER" id="PTHR43678">
    <property type="entry name" value="PUTATIVE (AFU_ORTHOLOGUE AFUA_2G00640)-RELATED"/>
    <property type="match status" value="1"/>
</dbReference>
<dbReference type="PRINTS" id="PR00738">
    <property type="entry name" value="GLHYDRLASE20"/>
</dbReference>
<dbReference type="Gene3D" id="3.20.20.80">
    <property type="entry name" value="Glycosidases"/>
    <property type="match status" value="1"/>
</dbReference>
<dbReference type="InterPro" id="IPR015883">
    <property type="entry name" value="Glyco_hydro_20_cat"/>
</dbReference>
<dbReference type="SUPFAM" id="SSF51445">
    <property type="entry name" value="(Trans)glycosidases"/>
    <property type="match status" value="1"/>
</dbReference>
<dbReference type="InterPro" id="IPR029018">
    <property type="entry name" value="Hex-like_dom2"/>
</dbReference>
<dbReference type="OrthoDB" id="57532at2"/>
<proteinExistence type="inferred from homology"/>
<evidence type="ECO:0000256" key="3">
    <source>
        <dbReference type="PIRSR" id="PIRSR625705-1"/>
    </source>
</evidence>
<protein>
    <recommendedName>
        <fullName evidence="4">Glycoside hydrolase family 20 catalytic domain-containing protein</fullName>
    </recommendedName>
</protein>
<organism evidence="5 6">
    <name type="scientific">Helcococcus ovis</name>
    <dbReference type="NCBI Taxonomy" id="72026"/>
    <lineage>
        <taxon>Bacteria</taxon>
        <taxon>Bacillati</taxon>
        <taxon>Bacillota</taxon>
        <taxon>Tissierellia</taxon>
        <taxon>Tissierellales</taxon>
        <taxon>Peptoniphilaceae</taxon>
        <taxon>Helcococcus</taxon>
    </lineage>
</organism>
<evidence type="ECO:0000259" key="4">
    <source>
        <dbReference type="Pfam" id="PF00728"/>
    </source>
</evidence>
<evidence type="ECO:0000313" key="6">
    <source>
        <dbReference type="Proteomes" id="UP000297454"/>
    </source>
</evidence>
<evidence type="ECO:0000313" key="5">
    <source>
        <dbReference type="EMBL" id="TFF66534.1"/>
    </source>
</evidence>
<dbReference type="InterPro" id="IPR017853">
    <property type="entry name" value="GH"/>
</dbReference>
<evidence type="ECO:0000256" key="1">
    <source>
        <dbReference type="ARBA" id="ARBA00006285"/>
    </source>
</evidence>
<feature type="active site" description="Proton donor" evidence="3">
    <location>
        <position position="274"/>
    </location>
</feature>
<dbReference type="GeneID" id="97031171"/>
<keyword evidence="6" id="KW-1185">Reference proteome</keyword>
<reference evidence="5 6" key="1">
    <citation type="submission" date="2019-01" db="EMBL/GenBank/DDBJ databases">
        <title>Draft Genome Sequences of Helcococcus ovis Strains Isolated from the Uterus and Vagina of Dairy Cows with Metritis.</title>
        <authorList>
            <person name="Cunha F."/>
            <person name="Jeon S.J."/>
            <person name="Kutzer P."/>
            <person name="Galvao K.N."/>
        </authorList>
    </citation>
    <scope>NUCLEOTIDE SEQUENCE [LARGE SCALE GENOMIC DNA]</scope>
    <source>
        <strain evidence="5 6">KG-37</strain>
    </source>
</reference>
<dbReference type="InterPro" id="IPR025705">
    <property type="entry name" value="Beta_hexosaminidase_sua/sub"/>
</dbReference>
<dbReference type="Proteomes" id="UP000297454">
    <property type="component" value="Unassembled WGS sequence"/>
</dbReference>
<dbReference type="RefSeq" id="WP_134711108.1">
    <property type="nucleotide sequence ID" value="NZ_CP119081.1"/>
</dbReference>
<dbReference type="AlphaFoldDB" id="A0A4R9C1J8"/>
<evidence type="ECO:0000256" key="2">
    <source>
        <dbReference type="ARBA" id="ARBA00022801"/>
    </source>
</evidence>
<dbReference type="PANTHER" id="PTHR43678:SF1">
    <property type="entry name" value="BETA-N-ACETYLHEXOSAMINIDASE"/>
    <property type="match status" value="1"/>
</dbReference>
<dbReference type="Pfam" id="PF00728">
    <property type="entry name" value="Glyco_hydro_20"/>
    <property type="match status" value="1"/>
</dbReference>
<feature type="domain" description="Glycoside hydrolase family 20 catalytic" evidence="4">
    <location>
        <begin position="129"/>
        <end position="444"/>
    </location>
</feature>
<dbReference type="InterPro" id="IPR052764">
    <property type="entry name" value="GH20_Enzymes"/>
</dbReference>
<name>A0A4R9C1J8_9FIRM</name>